<gene>
    <name evidence="2" type="ORF">CA260_04515</name>
</gene>
<evidence type="ECO:0000313" key="2">
    <source>
        <dbReference type="EMBL" id="RAO77160.1"/>
    </source>
</evidence>
<reference evidence="2 3" key="1">
    <citation type="journal article" date="2018" name="Genet. Mol. Biol.">
        <title>The genome sequence of Dyella jiangningensis FCAV SCS01 from a lignocellulose-decomposing microbial consortium metagenome reveals potential for biotechnological applications.</title>
        <authorList>
            <person name="Desiderato J.G."/>
            <person name="Alvarenga D.O."/>
            <person name="Constancio M.T.L."/>
            <person name="Alves L.M.C."/>
            <person name="Varani A.M."/>
        </authorList>
    </citation>
    <scope>NUCLEOTIDE SEQUENCE [LARGE SCALE GENOMIC DNA]</scope>
    <source>
        <strain evidence="2 3">FCAV SCS01</strain>
    </source>
</reference>
<feature type="chain" id="PRO_5016278993" description="SGNH/GDSL hydrolase family protein" evidence="1">
    <location>
        <begin position="24"/>
        <end position="278"/>
    </location>
</feature>
<dbReference type="Gene3D" id="3.40.50.1110">
    <property type="entry name" value="SGNH hydrolase"/>
    <property type="match status" value="1"/>
</dbReference>
<dbReference type="Proteomes" id="UP000248926">
    <property type="component" value="Unassembled WGS sequence"/>
</dbReference>
<dbReference type="EMBL" id="NFZS01000001">
    <property type="protein sequence ID" value="RAO77160.1"/>
    <property type="molecule type" value="Genomic_DNA"/>
</dbReference>
<evidence type="ECO:0000256" key="1">
    <source>
        <dbReference type="SAM" id="SignalP"/>
    </source>
</evidence>
<dbReference type="OrthoDB" id="9792428at2"/>
<dbReference type="RefSeq" id="WP_111981222.1">
    <property type="nucleotide sequence ID" value="NZ_NFZS01000001.1"/>
</dbReference>
<proteinExistence type="predicted"/>
<feature type="signal peptide" evidence="1">
    <location>
        <begin position="1"/>
        <end position="23"/>
    </location>
</feature>
<keyword evidence="1" id="KW-0732">Signal</keyword>
<evidence type="ECO:0008006" key="4">
    <source>
        <dbReference type="Google" id="ProtNLM"/>
    </source>
</evidence>
<dbReference type="AlphaFoldDB" id="A0A328P6D1"/>
<sequence>MRTLWRNACVALLTLLLTSTSMASARGDTEQRVLFVGNSLTYVNSLPVIFELTAQAQSGSPRYRADMYVRGGARLSELAQEPKLNALLDSGVYQIVVLQERGGDVLCLREASGTEEDARERCNHMTAAHLTLARQAREHGARVLYMGTYQSVSRFSQMLVSAEAELGHKMGAPALEISETLRSLQQQHADFPWLYVDNSHPGIATTALMALRAYQALHPDEPLKPYALCTGIELYTNHLGDRTFVTHDDLKAKAGPRRCLLSEAQTGAIIDALSTPAD</sequence>
<name>A0A328P6D1_9GAMM</name>
<protein>
    <recommendedName>
        <fullName evidence="4">SGNH/GDSL hydrolase family protein</fullName>
    </recommendedName>
</protein>
<comment type="caution">
    <text evidence="2">The sequence shown here is derived from an EMBL/GenBank/DDBJ whole genome shotgun (WGS) entry which is preliminary data.</text>
</comment>
<accession>A0A328P6D1</accession>
<dbReference type="InterPro" id="IPR036514">
    <property type="entry name" value="SGNH_hydro_sf"/>
</dbReference>
<evidence type="ECO:0000313" key="3">
    <source>
        <dbReference type="Proteomes" id="UP000248926"/>
    </source>
</evidence>
<keyword evidence="3" id="KW-1185">Reference proteome</keyword>
<dbReference type="SUPFAM" id="SSF52266">
    <property type="entry name" value="SGNH hydrolase"/>
    <property type="match status" value="1"/>
</dbReference>
<dbReference type="GO" id="GO:0016788">
    <property type="term" value="F:hydrolase activity, acting on ester bonds"/>
    <property type="evidence" value="ECO:0007669"/>
    <property type="project" value="UniProtKB-ARBA"/>
</dbReference>
<organism evidence="2 3">
    <name type="scientific">Dyella jiangningensis</name>
    <dbReference type="NCBI Taxonomy" id="1379159"/>
    <lineage>
        <taxon>Bacteria</taxon>
        <taxon>Pseudomonadati</taxon>
        <taxon>Pseudomonadota</taxon>
        <taxon>Gammaproteobacteria</taxon>
        <taxon>Lysobacterales</taxon>
        <taxon>Rhodanobacteraceae</taxon>
        <taxon>Dyella</taxon>
    </lineage>
</organism>